<keyword evidence="1" id="KW-0175">Coiled coil</keyword>
<protein>
    <submittedName>
        <fullName evidence="2">Uncharacterized protein</fullName>
    </submittedName>
</protein>
<dbReference type="AlphaFoldDB" id="X1KU70"/>
<feature type="coiled-coil region" evidence="1">
    <location>
        <begin position="29"/>
        <end position="87"/>
    </location>
</feature>
<reference evidence="2" key="1">
    <citation type="journal article" date="2014" name="Front. Microbiol.">
        <title>High frequency of phylogenetically diverse reductive dehalogenase-homologous genes in deep subseafloor sedimentary metagenomes.</title>
        <authorList>
            <person name="Kawai M."/>
            <person name="Futagami T."/>
            <person name="Toyoda A."/>
            <person name="Takaki Y."/>
            <person name="Nishi S."/>
            <person name="Hori S."/>
            <person name="Arai W."/>
            <person name="Tsubouchi T."/>
            <person name="Morono Y."/>
            <person name="Uchiyama I."/>
            <person name="Ito T."/>
            <person name="Fujiyama A."/>
            <person name="Inagaki F."/>
            <person name="Takami H."/>
        </authorList>
    </citation>
    <scope>NUCLEOTIDE SEQUENCE</scope>
    <source>
        <strain evidence="2">Expedition CK06-06</strain>
    </source>
</reference>
<organism evidence="2">
    <name type="scientific">marine sediment metagenome</name>
    <dbReference type="NCBI Taxonomy" id="412755"/>
    <lineage>
        <taxon>unclassified sequences</taxon>
        <taxon>metagenomes</taxon>
        <taxon>ecological metagenomes</taxon>
    </lineage>
</organism>
<accession>X1KU70</accession>
<evidence type="ECO:0000313" key="2">
    <source>
        <dbReference type="EMBL" id="GAH93709.1"/>
    </source>
</evidence>
<gene>
    <name evidence="2" type="ORF">S06H3_03712</name>
</gene>
<name>X1KU70_9ZZZZ</name>
<evidence type="ECO:0000256" key="1">
    <source>
        <dbReference type="SAM" id="Coils"/>
    </source>
</evidence>
<proteinExistence type="predicted"/>
<dbReference type="EMBL" id="BARV01001237">
    <property type="protein sequence ID" value="GAH93709.1"/>
    <property type="molecule type" value="Genomic_DNA"/>
</dbReference>
<comment type="caution">
    <text evidence="2">The sequence shown here is derived from an EMBL/GenBank/DDBJ whole genome shotgun (WGS) entry which is preliminary data.</text>
</comment>
<sequence length="317" mass="36016">MIKDEFKTLEKHVRELEALRHYPRVKQERDSLAMEVVQLKEKVAALENEVSTQKELSFQLSKREAEINELASKLAEAEKELTSLRAFKVKLPDSAELTLDEMRARFLHAEEDEIERKVKERLTALEKAMESRMPGLVHKRLIQVLESPSWPPEIVGVIDTTARQIADGILATRDQWPDWFKSYYLEEVNALVGHHLTAEFETRVQAEAEKRLELMKAGEWKEYASSKARAIASSLKNLLNELQGTWWFNCDRCGCRLSIDLSPSDVGLLLSGETIDITCTACLDPAPFPFVLSTIRHKVVSLSLGVLLELYMGSAPP</sequence>